<proteinExistence type="predicted"/>
<reference evidence="1 2" key="1">
    <citation type="submission" date="2016-10" db="EMBL/GenBank/DDBJ databases">
        <authorList>
            <person name="de Groot N.N."/>
        </authorList>
    </citation>
    <scope>NUCLEOTIDE SEQUENCE [LARGE SCALE GENOMIC DNA]</scope>
    <source>
        <strain evidence="1 2">LMG 23650</strain>
    </source>
</reference>
<name>A0A1I3UQC1_9BURK</name>
<dbReference type="Proteomes" id="UP000199548">
    <property type="component" value="Unassembled WGS sequence"/>
</dbReference>
<organism evidence="1 2">
    <name type="scientific">Paraburkholderia megapolitana</name>
    <dbReference type="NCBI Taxonomy" id="420953"/>
    <lineage>
        <taxon>Bacteria</taxon>
        <taxon>Pseudomonadati</taxon>
        <taxon>Pseudomonadota</taxon>
        <taxon>Betaproteobacteria</taxon>
        <taxon>Burkholderiales</taxon>
        <taxon>Burkholderiaceae</taxon>
        <taxon>Paraburkholderia</taxon>
    </lineage>
</organism>
<sequence length="205" mass="22716">MKRESPASGRRLIESSPSRMLTACMTRTRGVPEEHAYVMLCQTRANMACSRVSGYSASLGSCFIASAFVQLFDTHFPIRILQRLFVDRGTLAAYSRCLLQQARHVFRRHCYQGVRGVGLGGVPLHFLFPNSSRGSAIWWAPCVSALRRVSLVTGRCRLRFSPASRCPLSPRLKIATSDNPMLASKPLSDNLCRTEAGRTAPQLLV</sequence>
<protein>
    <submittedName>
        <fullName evidence="1">Uncharacterized protein</fullName>
    </submittedName>
</protein>
<gene>
    <name evidence="1" type="ORF">SAMN05192543_11233</name>
</gene>
<evidence type="ECO:0000313" key="1">
    <source>
        <dbReference type="EMBL" id="SFJ85172.1"/>
    </source>
</evidence>
<keyword evidence="2" id="KW-1185">Reference proteome</keyword>
<accession>A0A1I3UQC1</accession>
<dbReference type="AlphaFoldDB" id="A0A1I3UQC1"/>
<evidence type="ECO:0000313" key="2">
    <source>
        <dbReference type="Proteomes" id="UP000199548"/>
    </source>
</evidence>
<dbReference type="EMBL" id="FOQU01000012">
    <property type="protein sequence ID" value="SFJ85172.1"/>
    <property type="molecule type" value="Genomic_DNA"/>
</dbReference>